<keyword evidence="3" id="KW-1185">Reference proteome</keyword>
<organism evidence="2 3">
    <name type="scientific">Trinickia terrae</name>
    <dbReference type="NCBI Taxonomy" id="2571161"/>
    <lineage>
        <taxon>Bacteria</taxon>
        <taxon>Pseudomonadati</taxon>
        <taxon>Pseudomonadota</taxon>
        <taxon>Betaproteobacteria</taxon>
        <taxon>Burkholderiales</taxon>
        <taxon>Burkholderiaceae</taxon>
        <taxon>Trinickia</taxon>
    </lineage>
</organism>
<dbReference type="EMBL" id="SWJE01000009">
    <property type="protein sequence ID" value="TKC87156.1"/>
    <property type="molecule type" value="Genomic_DNA"/>
</dbReference>
<evidence type="ECO:0000256" key="1">
    <source>
        <dbReference type="SAM" id="MobiDB-lite"/>
    </source>
</evidence>
<feature type="region of interest" description="Disordered" evidence="1">
    <location>
        <begin position="1"/>
        <end position="30"/>
    </location>
</feature>
<comment type="caution">
    <text evidence="2">The sequence shown here is derived from an EMBL/GenBank/DDBJ whole genome shotgun (WGS) entry which is preliminary data.</text>
</comment>
<dbReference type="AlphaFoldDB" id="A0A4U1I1X2"/>
<reference evidence="2 3" key="1">
    <citation type="submission" date="2019-04" db="EMBL/GenBank/DDBJ databases">
        <title>Trinickia sp. 7GSK02, isolated from subtropical forest soil.</title>
        <authorList>
            <person name="Gao Z.-H."/>
            <person name="Qiu L.-H."/>
        </authorList>
    </citation>
    <scope>NUCLEOTIDE SEQUENCE [LARGE SCALE GENOMIC DNA]</scope>
    <source>
        <strain evidence="2 3">7GSK02</strain>
    </source>
</reference>
<evidence type="ECO:0000313" key="2">
    <source>
        <dbReference type="EMBL" id="TKC87156.1"/>
    </source>
</evidence>
<evidence type="ECO:0000313" key="3">
    <source>
        <dbReference type="Proteomes" id="UP000305539"/>
    </source>
</evidence>
<dbReference type="OrthoDB" id="111180at2"/>
<sequence>MVASASNQTHGGSRERPEKARLATHAPPNLNPPSWAWPSVQLGLRSRITKAHTIIYRSSQTDCSACPMKQQCCPTQSTGGAGWSARWCIDFRLRKADSYQCSYVGVVRIAIFLILPRARIVRVT</sequence>
<feature type="compositionally biased region" description="Basic and acidic residues" evidence="1">
    <location>
        <begin position="12"/>
        <end position="21"/>
    </location>
</feature>
<gene>
    <name evidence="2" type="ORF">FAZ69_17580</name>
</gene>
<accession>A0A4U1I1X2</accession>
<protein>
    <recommendedName>
        <fullName evidence="4">Transposase DDE domain-containing protein</fullName>
    </recommendedName>
</protein>
<dbReference type="Proteomes" id="UP000305539">
    <property type="component" value="Unassembled WGS sequence"/>
</dbReference>
<feature type="compositionally biased region" description="Polar residues" evidence="1">
    <location>
        <begin position="1"/>
        <end position="11"/>
    </location>
</feature>
<evidence type="ECO:0008006" key="4">
    <source>
        <dbReference type="Google" id="ProtNLM"/>
    </source>
</evidence>
<proteinExistence type="predicted"/>
<name>A0A4U1I1X2_9BURK</name>